<dbReference type="RefSeq" id="WP_273639103.1">
    <property type="nucleotide sequence ID" value="NZ_JAQQXP010000001.1"/>
</dbReference>
<name>A0ABT5KZZ3_9ALTE</name>
<organism evidence="1 2">
    <name type="scientific">Alteromonas gilva</name>
    <dbReference type="NCBI Taxonomy" id="2987522"/>
    <lineage>
        <taxon>Bacteria</taxon>
        <taxon>Pseudomonadati</taxon>
        <taxon>Pseudomonadota</taxon>
        <taxon>Gammaproteobacteria</taxon>
        <taxon>Alteromonadales</taxon>
        <taxon>Alteromonadaceae</taxon>
        <taxon>Alteromonas/Salinimonas group</taxon>
        <taxon>Alteromonas</taxon>
    </lineage>
</organism>
<reference evidence="1 2" key="1">
    <citation type="submission" date="2022-10" db="EMBL/GenBank/DDBJ databases">
        <title>Alteromonas sp. chi3 Genome sequencing.</title>
        <authorList>
            <person name="Park S."/>
        </authorList>
    </citation>
    <scope>NUCLEOTIDE SEQUENCE [LARGE SCALE GENOMIC DNA]</scope>
    <source>
        <strain evidence="2">chi3</strain>
    </source>
</reference>
<evidence type="ECO:0000313" key="1">
    <source>
        <dbReference type="EMBL" id="MDC8830339.1"/>
    </source>
</evidence>
<accession>A0ABT5KZZ3</accession>
<evidence type="ECO:0000313" key="2">
    <source>
        <dbReference type="Proteomes" id="UP001218788"/>
    </source>
</evidence>
<evidence type="ECO:0008006" key="3">
    <source>
        <dbReference type="Google" id="ProtNLM"/>
    </source>
</evidence>
<dbReference type="Proteomes" id="UP001218788">
    <property type="component" value="Unassembled WGS sequence"/>
</dbReference>
<proteinExistence type="predicted"/>
<keyword evidence="2" id="KW-1185">Reference proteome</keyword>
<comment type="caution">
    <text evidence="1">The sequence shown here is derived from an EMBL/GenBank/DDBJ whole genome shotgun (WGS) entry which is preliminary data.</text>
</comment>
<protein>
    <recommendedName>
        <fullName evidence="3">Glycosyltransferase</fullName>
    </recommendedName>
</protein>
<gene>
    <name evidence="1" type="ORF">OIK42_06125</name>
</gene>
<dbReference type="EMBL" id="JAQQXP010000001">
    <property type="protein sequence ID" value="MDC8830339.1"/>
    <property type="molecule type" value="Genomic_DNA"/>
</dbReference>
<sequence>MRKVVKKALTKYNRSRFIQAANQVRQTPPSSNSVISSDVIIVSQVYHSAVDMALLALKSFLSFYGPCQVELLDDGTLTSADYSVFEHHLPNVKISLISSVDLQGCPSGGTWERLMRILQLCKNNYVIQVDTDTLTLSELKEVKKYVTNNTAFTIGGPKWQQAVSPSEMADIAKSWKNTHIQARAESLLNDIKSIALQKYLRGCSAFTGFPKGSDLVNELVAFSQEMKSLLGEKSWYEWGTEQFSSNVMISLCDESVVLPWPEYQNFGFPKIEPAKDLNMYIEQSVLIHFIGPNRFDYRIYESLSKRFCHYIGDNGD</sequence>